<dbReference type="Gene3D" id="2.60.120.200">
    <property type="match status" value="1"/>
</dbReference>
<dbReference type="AlphaFoldDB" id="A0A4Q9P3S1"/>
<evidence type="ECO:0000313" key="8">
    <source>
        <dbReference type="EMBL" id="TBU26747.1"/>
    </source>
</evidence>
<dbReference type="InterPro" id="IPR018805">
    <property type="entry name" value="YJL171C/Tos1_C"/>
</dbReference>
<dbReference type="EC" id="3.2.1.39" evidence="3"/>
<keyword evidence="7" id="KW-0961">Cell wall biogenesis/degradation</keyword>
<dbReference type="InterPro" id="IPR018807">
    <property type="entry name" value="YJL171C/Tos1_N"/>
</dbReference>
<dbReference type="Proteomes" id="UP000292957">
    <property type="component" value="Unassembled WGS sequence"/>
</dbReference>
<organism evidence="8">
    <name type="scientific">Dichomitus squalens</name>
    <dbReference type="NCBI Taxonomy" id="114155"/>
    <lineage>
        <taxon>Eukaryota</taxon>
        <taxon>Fungi</taxon>
        <taxon>Dikarya</taxon>
        <taxon>Basidiomycota</taxon>
        <taxon>Agaricomycotina</taxon>
        <taxon>Agaricomycetes</taxon>
        <taxon>Polyporales</taxon>
        <taxon>Polyporaceae</taxon>
        <taxon>Dichomitus</taxon>
    </lineage>
</organism>
<dbReference type="EMBL" id="ML143441">
    <property type="protein sequence ID" value="TBU26747.1"/>
    <property type="molecule type" value="Genomic_DNA"/>
</dbReference>
<sequence length="377" mass="40287">MRPSASVALFALFAIPVPFVRAQVKPNNLAAASTSGALSALKYTKVGSTGSYNQVTDIIPGTFPTCSANPFCITTPKQISGNLAPFDDEMTVVFRGPMNLYDIAVYQSTNASSASWNKVSSWTAGQQPSNLVFMNNNGGDASGEWSICAGSSQSYANGAWTDATTAPNKEVANGFLDEDHEMNIMTATSCQEISCAGFSRGTANHGWSGSKFFVFTFDMPSSSSSTKTPAIWALNAQIVRAAQYGCNCRGTGPQGCGELDILEVLNNDPSANINQAISEIYSPKGATGTGSGGFFARPTDGKVTYGVIFDVQTDQIAIQRYTQWDYTQGQITRSLMEGYLSAPALVVPFDGSGANGKREDVRSRMFGAHRRRHHSMH</sequence>
<keyword evidence="4" id="KW-0732">Signal</keyword>
<dbReference type="GO" id="GO:0042973">
    <property type="term" value="F:glucan endo-1,3-beta-D-glucosidase activity"/>
    <property type="evidence" value="ECO:0007669"/>
    <property type="project" value="UniProtKB-EC"/>
</dbReference>
<evidence type="ECO:0000256" key="5">
    <source>
        <dbReference type="ARBA" id="ARBA00022801"/>
    </source>
</evidence>
<reference evidence="8" key="1">
    <citation type="submission" date="2019-01" db="EMBL/GenBank/DDBJ databases">
        <title>Draft genome sequences of three monokaryotic isolates of the white-rot basidiomycete fungus Dichomitus squalens.</title>
        <authorList>
            <consortium name="DOE Joint Genome Institute"/>
            <person name="Lopez S.C."/>
            <person name="Andreopoulos B."/>
            <person name="Pangilinan J."/>
            <person name="Lipzen A."/>
            <person name="Riley R."/>
            <person name="Ahrendt S."/>
            <person name="Ng V."/>
            <person name="Barry K."/>
            <person name="Daum C."/>
            <person name="Grigoriev I.V."/>
            <person name="Hilden K.S."/>
            <person name="Makela M.R."/>
            <person name="de Vries R.P."/>
        </authorList>
    </citation>
    <scope>NUCLEOTIDE SEQUENCE [LARGE SCALE GENOMIC DNA]</scope>
    <source>
        <strain evidence="8">OM18370.1</strain>
    </source>
</reference>
<gene>
    <name evidence="8" type="ORF">BD311DRAFT_419425</name>
</gene>
<evidence type="ECO:0000256" key="2">
    <source>
        <dbReference type="ARBA" id="ARBA00006055"/>
    </source>
</evidence>
<dbReference type="Pfam" id="PF10287">
    <property type="entry name" value="YJL171C_Tos1_C"/>
    <property type="match status" value="1"/>
</dbReference>
<dbReference type="PANTHER" id="PTHR31737:SF2">
    <property type="entry name" value="PROTEIN TOS1"/>
    <property type="match status" value="1"/>
</dbReference>
<dbReference type="PANTHER" id="PTHR31737">
    <property type="entry name" value="PROTEIN TOS1"/>
    <property type="match status" value="1"/>
</dbReference>
<dbReference type="GO" id="GO:0071555">
    <property type="term" value="P:cell wall organization"/>
    <property type="evidence" value="ECO:0007669"/>
    <property type="project" value="UniProtKB-KW"/>
</dbReference>
<comment type="similarity">
    <text evidence="2">Belongs to the PGA52 family.</text>
</comment>
<dbReference type="Pfam" id="PF10290">
    <property type="entry name" value="YJL171C_Tos1_N"/>
    <property type="match status" value="1"/>
</dbReference>
<evidence type="ECO:0000256" key="6">
    <source>
        <dbReference type="ARBA" id="ARBA00023295"/>
    </source>
</evidence>
<keyword evidence="6" id="KW-0326">Glycosidase</keyword>
<evidence type="ECO:0000256" key="4">
    <source>
        <dbReference type="ARBA" id="ARBA00022729"/>
    </source>
</evidence>
<keyword evidence="5 8" id="KW-0378">Hydrolase</keyword>
<evidence type="ECO:0000256" key="7">
    <source>
        <dbReference type="ARBA" id="ARBA00023316"/>
    </source>
</evidence>
<proteinExistence type="inferred from homology"/>
<name>A0A4Q9P3S1_9APHY</name>
<dbReference type="OrthoDB" id="118256at2759"/>
<comment type="catalytic activity">
    <reaction evidence="1">
        <text>Hydrolysis of (1-&gt;3)-beta-D-glucosidic linkages in (1-&gt;3)-beta-D-glucans.</text>
        <dbReference type="EC" id="3.2.1.39"/>
    </reaction>
</comment>
<accession>A0A4Q9P3S1</accession>
<evidence type="ECO:0000256" key="3">
    <source>
        <dbReference type="ARBA" id="ARBA00012780"/>
    </source>
</evidence>
<protein>
    <recommendedName>
        <fullName evidence="3">glucan endo-1,3-beta-D-glucosidase</fullName>
        <ecNumber evidence="3">3.2.1.39</ecNumber>
    </recommendedName>
</protein>
<evidence type="ECO:0000256" key="1">
    <source>
        <dbReference type="ARBA" id="ARBA00000382"/>
    </source>
</evidence>